<dbReference type="KEGG" id="ptq:P700755_003948"/>
<feature type="domain" description="Immunity MXAN-0049 protein" evidence="1">
    <location>
        <begin position="93"/>
        <end position="173"/>
    </location>
</feature>
<dbReference type="RefSeq" id="WP_015026052.1">
    <property type="nucleotide sequence ID" value="NC_018721.1"/>
</dbReference>
<dbReference type="AlphaFoldDB" id="K4IJL3"/>
<accession>K4IJL3</accession>
<evidence type="ECO:0000313" key="3">
    <source>
        <dbReference type="Proteomes" id="UP000008514"/>
    </source>
</evidence>
<keyword evidence="3" id="KW-1185">Reference proteome</keyword>
<dbReference type="EMBL" id="CP003879">
    <property type="protein sequence ID" value="AFU70519.1"/>
    <property type="molecule type" value="Genomic_DNA"/>
</dbReference>
<protein>
    <recommendedName>
        <fullName evidence="1">Immunity MXAN-0049 protein domain-containing protein</fullName>
    </recommendedName>
</protein>
<dbReference type="InterPro" id="IPR012433">
    <property type="entry name" value="Imm11"/>
</dbReference>
<proteinExistence type="predicted"/>
<dbReference type="Proteomes" id="UP000008514">
    <property type="component" value="Chromosome"/>
</dbReference>
<dbReference type="OrthoDB" id="8072781at2"/>
<gene>
    <name evidence="2" type="ordered locus">P700755_003948</name>
</gene>
<dbReference type="eggNOG" id="ENOG50307BC">
    <property type="taxonomic scope" value="Bacteria"/>
</dbReference>
<name>K4IJL3_PSYTT</name>
<dbReference type="Pfam" id="PF07791">
    <property type="entry name" value="Imm11"/>
    <property type="match status" value="1"/>
</dbReference>
<sequence length="180" mass="21051">MKIYRLQKEYGFAELIPNDESLDIINEGFIGKPMKDDWNIPKMQWNLEESDIIGNFSFLAGLIPVINKNALEKLDKLITEECIELLPIAINNEKYFALNLLNIKSDILNIKKSKLEYFEDNSIMHINEYVFNDIGVEPIFKISQLTTHIFVTNVFKNIIEKEKLTGINFIDCKVKSKRWF</sequence>
<evidence type="ECO:0000259" key="1">
    <source>
        <dbReference type="Pfam" id="PF07791"/>
    </source>
</evidence>
<reference evidence="2" key="1">
    <citation type="submission" date="2006-03" db="EMBL/GenBank/DDBJ databases">
        <authorList>
            <person name="Bowman J."/>
            <person name="Ferriera S."/>
            <person name="Johnson J."/>
            <person name="Kravitz S."/>
            <person name="Halpern A."/>
            <person name="Remington K."/>
            <person name="Beeson K."/>
            <person name="Tran B."/>
            <person name="Rogers Y.-H."/>
            <person name="Friedman R."/>
            <person name="Venter J.C."/>
        </authorList>
    </citation>
    <scope>NUCLEOTIDE SEQUENCE [LARGE SCALE GENOMIC DNA]</scope>
    <source>
        <strain evidence="2">ATCC 700755</strain>
    </source>
</reference>
<dbReference type="HOGENOM" id="CLU_1495028_0_0_10"/>
<organism evidence="2 3">
    <name type="scientific">Psychroflexus torquis (strain ATCC 700755 / CIP 106069 / ACAM 623)</name>
    <dbReference type="NCBI Taxonomy" id="313595"/>
    <lineage>
        <taxon>Bacteria</taxon>
        <taxon>Pseudomonadati</taxon>
        <taxon>Bacteroidota</taxon>
        <taxon>Flavobacteriia</taxon>
        <taxon>Flavobacteriales</taxon>
        <taxon>Flavobacteriaceae</taxon>
        <taxon>Psychroflexus</taxon>
    </lineage>
</organism>
<evidence type="ECO:0000313" key="2">
    <source>
        <dbReference type="EMBL" id="AFU70519.1"/>
    </source>
</evidence>
<reference evidence="2" key="2">
    <citation type="submission" date="2012-09" db="EMBL/GenBank/DDBJ databases">
        <title>The complete sequence of Psychroflexus torquis an extreme psychrophile from sea-ice that is stimulated by light.</title>
        <authorList>
            <person name="Feng S."/>
            <person name="Powell S.M."/>
            <person name="Bowman J.P."/>
        </authorList>
    </citation>
    <scope>NUCLEOTIDE SEQUENCE [LARGE SCALE GENOMIC DNA]</scope>
    <source>
        <strain evidence="2">ATCC 700755</strain>
    </source>
</reference>
<dbReference type="STRING" id="313595.P700755_003948"/>